<dbReference type="AlphaFoldDB" id="A0A7Z2VH28"/>
<evidence type="ECO:0000313" key="3">
    <source>
        <dbReference type="Proteomes" id="UP000502248"/>
    </source>
</evidence>
<dbReference type="EMBL" id="CP051680">
    <property type="protein sequence ID" value="QJD83053.1"/>
    <property type="molecule type" value="Genomic_DNA"/>
</dbReference>
<evidence type="ECO:0000259" key="1">
    <source>
        <dbReference type="PROSITE" id="PS51186"/>
    </source>
</evidence>
<accession>A0A7Z2VH28</accession>
<evidence type="ECO:0000313" key="2">
    <source>
        <dbReference type="EMBL" id="QJD83053.1"/>
    </source>
</evidence>
<name>A0A7Z2VH28_9BACL</name>
<reference evidence="2 3" key="1">
    <citation type="submission" date="2020-04" db="EMBL/GenBank/DDBJ databases">
        <title>Genome sequencing of novel species.</title>
        <authorList>
            <person name="Heo J."/>
            <person name="Kim S.-J."/>
            <person name="Kim J.-S."/>
            <person name="Hong S.-B."/>
            <person name="Kwon S.-W."/>
        </authorList>
    </citation>
    <scope>NUCLEOTIDE SEQUENCE [LARGE SCALE GENOMIC DNA]</scope>
    <source>
        <strain evidence="2 3">MFER-1</strain>
    </source>
</reference>
<proteinExistence type="predicted"/>
<dbReference type="PROSITE" id="PS51186">
    <property type="entry name" value="GNAT"/>
    <property type="match status" value="1"/>
</dbReference>
<protein>
    <submittedName>
        <fullName evidence="2">GNAT family N-acetyltransferase</fullName>
    </submittedName>
</protein>
<gene>
    <name evidence="2" type="ORF">HH215_07630</name>
</gene>
<dbReference type="GO" id="GO:0016747">
    <property type="term" value="F:acyltransferase activity, transferring groups other than amino-acyl groups"/>
    <property type="evidence" value="ECO:0007669"/>
    <property type="project" value="InterPro"/>
</dbReference>
<organism evidence="2 3">
    <name type="scientific">Cohnella herbarum</name>
    <dbReference type="NCBI Taxonomy" id="2728023"/>
    <lineage>
        <taxon>Bacteria</taxon>
        <taxon>Bacillati</taxon>
        <taxon>Bacillota</taxon>
        <taxon>Bacilli</taxon>
        <taxon>Bacillales</taxon>
        <taxon>Paenibacillaceae</taxon>
        <taxon>Cohnella</taxon>
    </lineage>
</organism>
<dbReference type="RefSeq" id="WP_169279350.1">
    <property type="nucleotide sequence ID" value="NZ_CP051680.1"/>
</dbReference>
<dbReference type="Gene3D" id="3.40.630.30">
    <property type="match status" value="1"/>
</dbReference>
<feature type="domain" description="N-acetyltransferase" evidence="1">
    <location>
        <begin position="4"/>
        <end position="155"/>
    </location>
</feature>
<dbReference type="InterPro" id="IPR016181">
    <property type="entry name" value="Acyl_CoA_acyltransferase"/>
</dbReference>
<dbReference type="SUPFAM" id="SSF55729">
    <property type="entry name" value="Acyl-CoA N-acyltransferases (Nat)"/>
    <property type="match status" value="1"/>
</dbReference>
<keyword evidence="3" id="KW-1185">Reference proteome</keyword>
<dbReference type="KEGG" id="cheb:HH215_07630"/>
<dbReference type="Pfam" id="PF00583">
    <property type="entry name" value="Acetyltransf_1"/>
    <property type="match status" value="1"/>
</dbReference>
<dbReference type="CDD" id="cd04301">
    <property type="entry name" value="NAT_SF"/>
    <property type="match status" value="1"/>
</dbReference>
<sequence length="186" mass="22005">MEHRTTDKWNEAMWAEAEQVYHEAFPEHGRKNRAIVRRMFDRRICTLHTWSERDEIVAMALTALNLRARMLVIDYLAVRRTWRGQGVGRLCIENIRDWALTSMPDTRGIVIEVEAEETKENAERVLFWEKVGFRLTDYVHSYIWVPETYRAMFLSFDDSAAIEDDGRSLFKAITQYHEKAYRNGNG</sequence>
<keyword evidence="2" id="KW-0808">Transferase</keyword>
<dbReference type="InterPro" id="IPR000182">
    <property type="entry name" value="GNAT_dom"/>
</dbReference>
<dbReference type="Proteomes" id="UP000502248">
    <property type="component" value="Chromosome"/>
</dbReference>